<name>A0ABT8CCD3_9BACT</name>
<accession>A0ABT8CCD3</accession>
<sequence>MKRFYSFYISLIIFGSLVGCLPQEGIQDPVSNLPAKILTNEAYGSHPRQIFDLYLPPNRHENTPTLILVHGGGWKEGSKSDMNPFRDFLREQLPYLAIANLNYRLADAFNKPYPMQIEDISSLVTYLQDHREEYQLGSRLGFLGVSAGGHLSLLWSYAHDTDSRVQMVCSVVGPTDLLDESYRTATNESLREMLELFGEDQDLLARASPIYQVKADSPATLLFYGGNDPLVPNSQGMQLRDRLTELGVAHEFHFYPNEGHGWLGLNLLDSMIKLKAFVERQLPDLR</sequence>
<protein>
    <submittedName>
        <fullName evidence="3">Alpha/beta hydrolase</fullName>
    </submittedName>
</protein>
<comment type="caution">
    <text evidence="3">The sequence shown here is derived from an EMBL/GenBank/DDBJ whole genome shotgun (WGS) entry which is preliminary data.</text>
</comment>
<evidence type="ECO:0000259" key="2">
    <source>
        <dbReference type="Pfam" id="PF20434"/>
    </source>
</evidence>
<dbReference type="PROSITE" id="PS51257">
    <property type="entry name" value="PROKAR_LIPOPROTEIN"/>
    <property type="match status" value="1"/>
</dbReference>
<dbReference type="GO" id="GO:0016787">
    <property type="term" value="F:hydrolase activity"/>
    <property type="evidence" value="ECO:0007669"/>
    <property type="project" value="UniProtKB-KW"/>
</dbReference>
<dbReference type="InterPro" id="IPR050300">
    <property type="entry name" value="GDXG_lipolytic_enzyme"/>
</dbReference>
<evidence type="ECO:0000313" key="3">
    <source>
        <dbReference type="EMBL" id="MDN3690454.1"/>
    </source>
</evidence>
<organism evidence="3 4">
    <name type="scientific">Cyclobacterium jeungdonense</name>
    <dbReference type="NCBI Taxonomy" id="708087"/>
    <lineage>
        <taxon>Bacteria</taxon>
        <taxon>Pseudomonadati</taxon>
        <taxon>Bacteroidota</taxon>
        <taxon>Cytophagia</taxon>
        <taxon>Cytophagales</taxon>
        <taxon>Cyclobacteriaceae</taxon>
        <taxon>Cyclobacterium</taxon>
    </lineage>
</organism>
<dbReference type="EMBL" id="JAUFQS010000047">
    <property type="protein sequence ID" value="MDN3690454.1"/>
    <property type="molecule type" value="Genomic_DNA"/>
</dbReference>
<dbReference type="RefSeq" id="WP_163383060.1">
    <property type="nucleotide sequence ID" value="NZ_JAUFQS010000047.1"/>
</dbReference>
<dbReference type="SUPFAM" id="SSF53474">
    <property type="entry name" value="alpha/beta-Hydrolases"/>
    <property type="match status" value="1"/>
</dbReference>
<evidence type="ECO:0000313" key="4">
    <source>
        <dbReference type="Proteomes" id="UP001236663"/>
    </source>
</evidence>
<feature type="domain" description="BD-FAE-like" evidence="2">
    <location>
        <begin position="52"/>
        <end position="243"/>
    </location>
</feature>
<dbReference type="Proteomes" id="UP001236663">
    <property type="component" value="Unassembled WGS sequence"/>
</dbReference>
<dbReference type="InterPro" id="IPR049492">
    <property type="entry name" value="BD-FAE-like_dom"/>
</dbReference>
<dbReference type="Pfam" id="PF20434">
    <property type="entry name" value="BD-FAE"/>
    <property type="match status" value="1"/>
</dbReference>
<keyword evidence="4" id="KW-1185">Reference proteome</keyword>
<proteinExistence type="predicted"/>
<reference evidence="4" key="1">
    <citation type="journal article" date="2019" name="Int. J. Syst. Evol. Microbiol.">
        <title>The Global Catalogue of Microorganisms (GCM) 10K type strain sequencing project: providing services to taxonomists for standard genome sequencing and annotation.</title>
        <authorList>
            <consortium name="The Broad Institute Genomics Platform"/>
            <consortium name="The Broad Institute Genome Sequencing Center for Infectious Disease"/>
            <person name="Wu L."/>
            <person name="Ma J."/>
        </authorList>
    </citation>
    <scope>NUCLEOTIDE SEQUENCE [LARGE SCALE GENOMIC DNA]</scope>
    <source>
        <strain evidence="4">CECT 7706</strain>
    </source>
</reference>
<keyword evidence="1 3" id="KW-0378">Hydrolase</keyword>
<dbReference type="PANTHER" id="PTHR48081">
    <property type="entry name" value="AB HYDROLASE SUPERFAMILY PROTEIN C4A8.06C"/>
    <property type="match status" value="1"/>
</dbReference>
<dbReference type="InterPro" id="IPR029058">
    <property type="entry name" value="AB_hydrolase_fold"/>
</dbReference>
<gene>
    <name evidence="3" type="ORF">QWZ15_21720</name>
</gene>
<dbReference type="Gene3D" id="3.40.50.1820">
    <property type="entry name" value="alpha/beta hydrolase"/>
    <property type="match status" value="1"/>
</dbReference>
<evidence type="ECO:0000256" key="1">
    <source>
        <dbReference type="ARBA" id="ARBA00022801"/>
    </source>
</evidence>
<dbReference type="PANTHER" id="PTHR48081:SF33">
    <property type="entry name" value="KYNURENINE FORMAMIDASE"/>
    <property type="match status" value="1"/>
</dbReference>